<dbReference type="InterPro" id="IPR011043">
    <property type="entry name" value="Gal_Oxase/kelch_b-propeller"/>
</dbReference>
<feature type="region of interest" description="Disordered" evidence="1">
    <location>
        <begin position="19"/>
        <end position="60"/>
    </location>
</feature>
<reference evidence="4" key="1">
    <citation type="journal article" date="2019" name="Int. J. Syst. Evol. Microbiol.">
        <title>The Global Catalogue of Microorganisms (GCM) 10K type strain sequencing project: providing services to taxonomists for standard genome sequencing and annotation.</title>
        <authorList>
            <consortium name="The Broad Institute Genomics Platform"/>
            <consortium name="The Broad Institute Genome Sequencing Center for Infectious Disease"/>
            <person name="Wu L."/>
            <person name="Ma J."/>
        </authorList>
    </citation>
    <scope>NUCLEOTIDE SEQUENCE [LARGE SCALE GENOMIC DNA]</scope>
    <source>
        <strain evidence="4">ICMP 6774ER</strain>
    </source>
</reference>
<evidence type="ECO:0000256" key="1">
    <source>
        <dbReference type="SAM" id="MobiDB-lite"/>
    </source>
</evidence>
<comment type="caution">
    <text evidence="3">The sequence shown here is derived from an EMBL/GenBank/DDBJ whole genome shotgun (WGS) entry which is preliminary data.</text>
</comment>
<organism evidence="3 4">
    <name type="scientific">Nonomuraea mangrovi</name>
    <dbReference type="NCBI Taxonomy" id="2316207"/>
    <lineage>
        <taxon>Bacteria</taxon>
        <taxon>Bacillati</taxon>
        <taxon>Actinomycetota</taxon>
        <taxon>Actinomycetes</taxon>
        <taxon>Streptosporangiales</taxon>
        <taxon>Streptosporangiaceae</taxon>
        <taxon>Nonomuraea</taxon>
    </lineage>
</organism>
<dbReference type="EMBL" id="JBHUFV010000033">
    <property type="protein sequence ID" value="MFD1934370.1"/>
    <property type="molecule type" value="Genomic_DNA"/>
</dbReference>
<feature type="compositionally biased region" description="Low complexity" evidence="1">
    <location>
        <begin position="19"/>
        <end position="28"/>
    </location>
</feature>
<evidence type="ECO:0000313" key="3">
    <source>
        <dbReference type="EMBL" id="MFD1934370.1"/>
    </source>
</evidence>
<name>A0ABW4SXI5_9ACTN</name>
<accession>A0ABW4SXI5</accession>
<dbReference type="PROSITE" id="PS51257">
    <property type="entry name" value="PROKAR_LIPOPROTEIN"/>
    <property type="match status" value="1"/>
</dbReference>
<evidence type="ECO:0000313" key="4">
    <source>
        <dbReference type="Proteomes" id="UP001597368"/>
    </source>
</evidence>
<feature type="compositionally biased region" description="Polar residues" evidence="1">
    <location>
        <begin position="94"/>
        <end position="107"/>
    </location>
</feature>
<keyword evidence="4" id="KW-1185">Reference proteome</keyword>
<dbReference type="RefSeq" id="WP_379574423.1">
    <property type="nucleotide sequence ID" value="NZ_JBHUFV010000033.1"/>
</dbReference>
<proteinExistence type="predicted"/>
<feature type="chain" id="PRO_5046951756" evidence="2">
    <location>
        <begin position="22"/>
        <end position="435"/>
    </location>
</feature>
<keyword evidence="2" id="KW-0732">Signal</keyword>
<protein>
    <submittedName>
        <fullName evidence="3">Uncharacterized protein</fullName>
    </submittedName>
</protein>
<feature type="compositionally biased region" description="Low complexity" evidence="1">
    <location>
        <begin position="36"/>
        <end position="60"/>
    </location>
</feature>
<feature type="signal peptide" evidence="2">
    <location>
        <begin position="1"/>
        <end position="21"/>
    </location>
</feature>
<sequence>MARSAVRASILAAALAAGACAGPPSADRLPARSDGSRSSAATTASSAATTTSSGAPAGAISPEAVPAAHLTAIPARPASCPQPPAERDDLSPRPTASSWKRISTDEATGSMDDLAAAPDGTLWASSTRQKAAGQGVLEYTDGGLRRWDGTAWTAMPLPSGPDVRVVALAAASKGRAWALGIVGRTGHVAAFDGAGWRVEPLSGAAAESIGWGGTAAESIAPGRLWAVNGRVGLLDAGGAWRSYALPSPASAVDGEGGELWAAGGTAALRWEGTGWRQVGVPALGVPAKAQAPRVSLTDVVVLGPREVWVVGGVSWLVPGAYNEENEPLELTRPVALRWDGSSWRCGWGAVGTMLTEAESDGTGGLWALDSTRSRLWHLSDGEWTTESPPVPGGRVPELTALARRPGSAEVYAVGAFAPEGADHPTFAALWRTARR</sequence>
<gene>
    <name evidence="3" type="ORF">ACFSKW_23160</name>
</gene>
<dbReference type="Proteomes" id="UP001597368">
    <property type="component" value="Unassembled WGS sequence"/>
</dbReference>
<evidence type="ECO:0000256" key="2">
    <source>
        <dbReference type="SAM" id="SignalP"/>
    </source>
</evidence>
<dbReference type="SUPFAM" id="SSF50965">
    <property type="entry name" value="Galactose oxidase, central domain"/>
    <property type="match status" value="1"/>
</dbReference>
<feature type="region of interest" description="Disordered" evidence="1">
    <location>
        <begin position="75"/>
        <end position="111"/>
    </location>
</feature>